<name>A0A8J3ZEN8_9ACTN</name>
<feature type="region of interest" description="Disordered" evidence="1">
    <location>
        <begin position="41"/>
        <end position="87"/>
    </location>
</feature>
<dbReference type="Proteomes" id="UP000612585">
    <property type="component" value="Unassembled WGS sequence"/>
</dbReference>
<proteinExistence type="predicted"/>
<protein>
    <submittedName>
        <fullName evidence="2">Uncharacterized protein</fullName>
    </submittedName>
</protein>
<sequence>MVTHAIASEFGPGVDVGAARALIGAGTAQAGWAITREPATIPSAATVPSSPRLGPARRPRDSDTSIIASNPPLRGASFGADAPSPSNVWRGWTFRGKLGNEVRVGLFISPGHLRGHA</sequence>
<reference evidence="2" key="1">
    <citation type="submission" date="2021-01" db="EMBL/GenBank/DDBJ databases">
        <title>Whole genome shotgun sequence of Virgisporangium aurantiacum NBRC 16421.</title>
        <authorList>
            <person name="Komaki H."/>
            <person name="Tamura T."/>
        </authorList>
    </citation>
    <scope>NUCLEOTIDE SEQUENCE</scope>
    <source>
        <strain evidence="2">NBRC 16421</strain>
    </source>
</reference>
<evidence type="ECO:0000256" key="1">
    <source>
        <dbReference type="SAM" id="MobiDB-lite"/>
    </source>
</evidence>
<dbReference type="EMBL" id="BOPG01000082">
    <property type="protein sequence ID" value="GIJ62764.1"/>
    <property type="molecule type" value="Genomic_DNA"/>
</dbReference>
<keyword evidence="3" id="KW-1185">Reference proteome</keyword>
<evidence type="ECO:0000313" key="2">
    <source>
        <dbReference type="EMBL" id="GIJ62764.1"/>
    </source>
</evidence>
<organism evidence="2 3">
    <name type="scientific">Virgisporangium aurantiacum</name>
    <dbReference type="NCBI Taxonomy" id="175570"/>
    <lineage>
        <taxon>Bacteria</taxon>
        <taxon>Bacillati</taxon>
        <taxon>Actinomycetota</taxon>
        <taxon>Actinomycetes</taxon>
        <taxon>Micromonosporales</taxon>
        <taxon>Micromonosporaceae</taxon>
        <taxon>Virgisporangium</taxon>
    </lineage>
</organism>
<comment type="caution">
    <text evidence="2">The sequence shown here is derived from an EMBL/GenBank/DDBJ whole genome shotgun (WGS) entry which is preliminary data.</text>
</comment>
<accession>A0A8J3ZEN8</accession>
<dbReference type="AlphaFoldDB" id="A0A8J3ZEN8"/>
<evidence type="ECO:0000313" key="3">
    <source>
        <dbReference type="Proteomes" id="UP000612585"/>
    </source>
</evidence>
<gene>
    <name evidence="2" type="ORF">Vau01_102800</name>
</gene>